<dbReference type="EMBL" id="CM044706">
    <property type="protein sequence ID" value="KAI5657629.1"/>
    <property type="molecule type" value="Genomic_DNA"/>
</dbReference>
<keyword evidence="2" id="KW-1185">Reference proteome</keyword>
<organism evidence="1 2">
    <name type="scientific">Catharanthus roseus</name>
    <name type="common">Madagascar periwinkle</name>
    <name type="synonym">Vinca rosea</name>
    <dbReference type="NCBI Taxonomy" id="4058"/>
    <lineage>
        <taxon>Eukaryota</taxon>
        <taxon>Viridiplantae</taxon>
        <taxon>Streptophyta</taxon>
        <taxon>Embryophyta</taxon>
        <taxon>Tracheophyta</taxon>
        <taxon>Spermatophyta</taxon>
        <taxon>Magnoliopsida</taxon>
        <taxon>eudicotyledons</taxon>
        <taxon>Gunneridae</taxon>
        <taxon>Pentapetalae</taxon>
        <taxon>asterids</taxon>
        <taxon>lamiids</taxon>
        <taxon>Gentianales</taxon>
        <taxon>Apocynaceae</taxon>
        <taxon>Rauvolfioideae</taxon>
        <taxon>Vinceae</taxon>
        <taxon>Catharanthinae</taxon>
        <taxon>Catharanthus</taxon>
    </lineage>
</organism>
<name>A0ACC0ABT4_CATRO</name>
<accession>A0ACC0ABT4</accession>
<reference evidence="2" key="1">
    <citation type="journal article" date="2023" name="Nat. Plants">
        <title>Single-cell RNA sequencing provides a high-resolution roadmap for understanding the multicellular compartmentation of specialized metabolism.</title>
        <authorList>
            <person name="Sun S."/>
            <person name="Shen X."/>
            <person name="Li Y."/>
            <person name="Li Y."/>
            <person name="Wang S."/>
            <person name="Li R."/>
            <person name="Zhang H."/>
            <person name="Shen G."/>
            <person name="Guo B."/>
            <person name="Wei J."/>
            <person name="Xu J."/>
            <person name="St-Pierre B."/>
            <person name="Chen S."/>
            <person name="Sun C."/>
        </authorList>
    </citation>
    <scope>NUCLEOTIDE SEQUENCE [LARGE SCALE GENOMIC DNA]</scope>
</reference>
<proteinExistence type="predicted"/>
<comment type="caution">
    <text evidence="1">The sequence shown here is derived from an EMBL/GenBank/DDBJ whole genome shotgun (WGS) entry which is preliminary data.</text>
</comment>
<evidence type="ECO:0000313" key="2">
    <source>
        <dbReference type="Proteomes" id="UP001060085"/>
    </source>
</evidence>
<dbReference type="Proteomes" id="UP001060085">
    <property type="component" value="Linkage Group LG06"/>
</dbReference>
<gene>
    <name evidence="1" type="ORF">M9H77_26422</name>
</gene>
<sequence>MIGSTDRVRNLKRGHRNKFWHPIVNTSLNSKAQCTNVRFFNLTQYLHKQVTSPGIPTKPPYTTLPLPQSMIRSQTQYRLGPNPPTVLRPLLTGSISRVTLPSMLFGRGPRTGN</sequence>
<protein>
    <submittedName>
        <fullName evidence="1">Uncharacterized protein</fullName>
    </submittedName>
</protein>
<evidence type="ECO:0000313" key="1">
    <source>
        <dbReference type="EMBL" id="KAI5657629.1"/>
    </source>
</evidence>